<name>A0A6I6C967_9MOLU</name>
<accession>A0A6I6C967</accession>
<gene>
    <name evidence="1" type="ORF">STABA_v1c06380</name>
</gene>
<dbReference type="RefSeq" id="WP_156006517.1">
    <property type="nucleotide sequence ID" value="NZ_CP046276.1"/>
</dbReference>
<proteinExistence type="predicted"/>
<organism evidence="1 2">
    <name type="scientific">Spiroplasma tabanidicola</name>
    <dbReference type="NCBI Taxonomy" id="324079"/>
    <lineage>
        <taxon>Bacteria</taxon>
        <taxon>Bacillati</taxon>
        <taxon>Mycoplasmatota</taxon>
        <taxon>Mollicutes</taxon>
        <taxon>Entomoplasmatales</taxon>
        <taxon>Spiroplasmataceae</taxon>
        <taxon>Spiroplasma</taxon>
    </lineage>
</organism>
<protein>
    <submittedName>
        <fullName evidence="1">Uncharacterized protein</fullName>
    </submittedName>
</protein>
<sequence length="132" mass="15237">MYKNQIEQAINYFKHQITVKAKEILIETTRINLENKFNIITNRALIAFWKAIQIFPDQEDINVTLTATKVANEIESSSMKNQINNFTRSYNNAGVGLQMDEICESEVVKMLNIFFISGNCDLKILNFILNNI</sequence>
<dbReference type="AlphaFoldDB" id="A0A6I6C967"/>
<dbReference type="KEGG" id="stab:STABA_v1c06380"/>
<keyword evidence="2" id="KW-1185">Reference proteome</keyword>
<evidence type="ECO:0000313" key="2">
    <source>
        <dbReference type="Proteomes" id="UP000424468"/>
    </source>
</evidence>
<evidence type="ECO:0000313" key="1">
    <source>
        <dbReference type="EMBL" id="QGS51999.1"/>
    </source>
</evidence>
<dbReference type="OrthoDB" id="389459at2"/>
<reference evidence="1 2" key="1">
    <citation type="submission" date="2019-11" db="EMBL/GenBank/DDBJ databases">
        <title>Complete genome sequence of Spiroplasma tabanidicola TAUS-1 (DSM 22603).</title>
        <authorList>
            <person name="Huang C.-T."/>
            <person name="Lin Y.-C."/>
            <person name="Kuo C.-H."/>
        </authorList>
    </citation>
    <scope>NUCLEOTIDE SEQUENCE [LARGE SCALE GENOMIC DNA]</scope>
    <source>
        <strain evidence="1 2">TAUS-1</strain>
    </source>
</reference>
<dbReference type="Proteomes" id="UP000424468">
    <property type="component" value="Chromosome"/>
</dbReference>
<dbReference type="EMBL" id="CP046276">
    <property type="protein sequence ID" value="QGS51999.1"/>
    <property type="molecule type" value="Genomic_DNA"/>
</dbReference>